<dbReference type="GO" id="GO:0016705">
    <property type="term" value="F:oxidoreductase activity, acting on paired donors, with incorporation or reduction of molecular oxygen"/>
    <property type="evidence" value="ECO:0007669"/>
    <property type="project" value="InterPro"/>
</dbReference>
<dbReference type="PANTHER" id="PTHR24296">
    <property type="entry name" value="CYTOCHROME P450"/>
    <property type="match status" value="1"/>
</dbReference>
<evidence type="ECO:0000256" key="6">
    <source>
        <dbReference type="PIRSR" id="PIRSR602401-1"/>
    </source>
</evidence>
<dbReference type="AlphaFoldDB" id="A0AAD5G2Y5"/>
<keyword evidence="3 6" id="KW-0479">Metal-binding</keyword>
<keyword evidence="5 6" id="KW-0408">Iron</keyword>
<sequence>MASLELGKMSMKSHAFEVVNDEIDHRLIPLISLFSRKEHDVLDFQDVFRRYSFDVICKFSFGYDPQCLHESLPRSELAIAFDLASQLSAQRAMTPSPLVWKIKRLLNVGSERRLKESIKMVNKFAQEVIRQRNKLGSCSNHEDLLSRFMDKTKDPKYLRDIVISFLLAGRDTVASSLTGLFWLLAQQPEVVAAIRAEALMVTQHASLTSLEHLHQLHYLHAVVYEGMRLFPPIQFNSKFCLRDDTLPDGTFVKKGTRVTYHSYAMGRMEAVWGADCLVFKPERWLKDGVFYQATPFMYPVFQAGYRMCLGKEMALVELKSVILSLLQRFDIELAHPSLTPRFSPGLTATFRDGLWLRVSERSGQT</sequence>
<dbReference type="Proteomes" id="UP001206925">
    <property type="component" value="Unassembled WGS sequence"/>
</dbReference>
<dbReference type="EMBL" id="JAMZMK010011876">
    <property type="protein sequence ID" value="KAI7725713.1"/>
    <property type="molecule type" value="Genomic_DNA"/>
</dbReference>
<dbReference type="PRINTS" id="PR00463">
    <property type="entry name" value="EP450I"/>
</dbReference>
<evidence type="ECO:0000313" key="7">
    <source>
        <dbReference type="EMBL" id="KAI7725713.1"/>
    </source>
</evidence>
<keyword evidence="4" id="KW-0560">Oxidoreductase</keyword>
<evidence type="ECO:0000256" key="5">
    <source>
        <dbReference type="ARBA" id="ARBA00023004"/>
    </source>
</evidence>
<evidence type="ECO:0000313" key="8">
    <source>
        <dbReference type="Proteomes" id="UP001206925"/>
    </source>
</evidence>
<dbReference type="InterPro" id="IPR002401">
    <property type="entry name" value="Cyt_P450_E_grp-I"/>
</dbReference>
<reference evidence="7" key="1">
    <citation type="submission" date="2022-06" db="EMBL/GenBank/DDBJ databases">
        <title>Uncovering the hologenomic basis of an extraordinary plant invasion.</title>
        <authorList>
            <person name="Bieker V.C."/>
            <person name="Martin M.D."/>
            <person name="Gilbert T."/>
            <person name="Hodgins K."/>
            <person name="Battlay P."/>
            <person name="Petersen B."/>
            <person name="Wilson J."/>
        </authorList>
    </citation>
    <scope>NUCLEOTIDE SEQUENCE</scope>
    <source>
        <strain evidence="7">AA19_3_7</strain>
        <tissue evidence="7">Leaf</tissue>
    </source>
</reference>
<dbReference type="InterPro" id="IPR036396">
    <property type="entry name" value="Cyt_P450_sf"/>
</dbReference>
<comment type="similarity">
    <text evidence="2">Belongs to the cytochrome P450 family.</text>
</comment>
<keyword evidence="6" id="KW-0349">Heme</keyword>
<comment type="caution">
    <text evidence="7">The sequence shown here is derived from an EMBL/GenBank/DDBJ whole genome shotgun (WGS) entry which is preliminary data.</text>
</comment>
<dbReference type="Gene3D" id="1.10.630.10">
    <property type="entry name" value="Cytochrome P450"/>
    <property type="match status" value="1"/>
</dbReference>
<protein>
    <recommendedName>
        <fullName evidence="9">Cytochrome P450 94C1-like protein</fullName>
    </recommendedName>
</protein>
<gene>
    <name evidence="7" type="ORF">M8C21_018158</name>
</gene>
<evidence type="ECO:0000256" key="1">
    <source>
        <dbReference type="ARBA" id="ARBA00001971"/>
    </source>
</evidence>
<accession>A0AAD5G2Y5</accession>
<dbReference type="SUPFAM" id="SSF48264">
    <property type="entry name" value="Cytochrome P450"/>
    <property type="match status" value="1"/>
</dbReference>
<evidence type="ECO:0008006" key="9">
    <source>
        <dbReference type="Google" id="ProtNLM"/>
    </source>
</evidence>
<keyword evidence="8" id="KW-1185">Reference proteome</keyword>
<comment type="cofactor">
    <cofactor evidence="1 6">
        <name>heme</name>
        <dbReference type="ChEBI" id="CHEBI:30413"/>
    </cofactor>
</comment>
<dbReference type="GO" id="GO:0004497">
    <property type="term" value="F:monooxygenase activity"/>
    <property type="evidence" value="ECO:0007669"/>
    <property type="project" value="InterPro"/>
</dbReference>
<name>A0AAD5G2Y5_AMBAR</name>
<evidence type="ECO:0000256" key="4">
    <source>
        <dbReference type="ARBA" id="ARBA00023002"/>
    </source>
</evidence>
<dbReference type="GO" id="GO:0020037">
    <property type="term" value="F:heme binding"/>
    <property type="evidence" value="ECO:0007669"/>
    <property type="project" value="InterPro"/>
</dbReference>
<feature type="binding site" description="axial binding residue" evidence="6">
    <location>
        <position position="308"/>
    </location>
    <ligand>
        <name>heme</name>
        <dbReference type="ChEBI" id="CHEBI:30413"/>
    </ligand>
    <ligandPart>
        <name>Fe</name>
        <dbReference type="ChEBI" id="CHEBI:18248"/>
    </ligandPart>
</feature>
<dbReference type="PRINTS" id="PR00385">
    <property type="entry name" value="P450"/>
</dbReference>
<organism evidence="7 8">
    <name type="scientific">Ambrosia artemisiifolia</name>
    <name type="common">Common ragweed</name>
    <dbReference type="NCBI Taxonomy" id="4212"/>
    <lineage>
        <taxon>Eukaryota</taxon>
        <taxon>Viridiplantae</taxon>
        <taxon>Streptophyta</taxon>
        <taxon>Embryophyta</taxon>
        <taxon>Tracheophyta</taxon>
        <taxon>Spermatophyta</taxon>
        <taxon>Magnoliopsida</taxon>
        <taxon>eudicotyledons</taxon>
        <taxon>Gunneridae</taxon>
        <taxon>Pentapetalae</taxon>
        <taxon>asterids</taxon>
        <taxon>campanulids</taxon>
        <taxon>Asterales</taxon>
        <taxon>Asteraceae</taxon>
        <taxon>Asteroideae</taxon>
        <taxon>Heliantheae alliance</taxon>
        <taxon>Heliantheae</taxon>
        <taxon>Ambrosia</taxon>
    </lineage>
</organism>
<dbReference type="GO" id="GO:0005506">
    <property type="term" value="F:iron ion binding"/>
    <property type="evidence" value="ECO:0007669"/>
    <property type="project" value="InterPro"/>
</dbReference>
<evidence type="ECO:0000256" key="3">
    <source>
        <dbReference type="ARBA" id="ARBA00022723"/>
    </source>
</evidence>
<dbReference type="InterPro" id="IPR001128">
    <property type="entry name" value="Cyt_P450"/>
</dbReference>
<proteinExistence type="inferred from homology"/>
<evidence type="ECO:0000256" key="2">
    <source>
        <dbReference type="ARBA" id="ARBA00010617"/>
    </source>
</evidence>
<dbReference type="Pfam" id="PF00067">
    <property type="entry name" value="p450"/>
    <property type="match status" value="1"/>
</dbReference>